<dbReference type="CDD" id="cd00130">
    <property type="entry name" value="PAS"/>
    <property type="match status" value="2"/>
</dbReference>
<accession>A0A7W7CPD6</accession>
<dbReference type="SUPFAM" id="SSF55785">
    <property type="entry name" value="PYP-like sensor domain (PAS domain)"/>
    <property type="match status" value="2"/>
</dbReference>
<dbReference type="GO" id="GO:0032259">
    <property type="term" value="P:methylation"/>
    <property type="evidence" value="ECO:0007669"/>
    <property type="project" value="UniProtKB-KW"/>
</dbReference>
<dbReference type="Pfam" id="PF03705">
    <property type="entry name" value="CheR_N"/>
    <property type="match status" value="1"/>
</dbReference>
<evidence type="ECO:0000259" key="9">
    <source>
        <dbReference type="PROSITE" id="PS50123"/>
    </source>
</evidence>
<dbReference type="Proteomes" id="UP000542742">
    <property type="component" value="Unassembled WGS sequence"/>
</dbReference>
<dbReference type="Pfam" id="PF08448">
    <property type="entry name" value="PAS_4"/>
    <property type="match status" value="1"/>
</dbReference>
<feature type="domain" description="PAC" evidence="8">
    <location>
        <begin position="358"/>
        <end position="417"/>
    </location>
</feature>
<name>A0A7W7CPD6_9ACTN</name>
<feature type="domain" description="CheR-type methyltransferase" evidence="9">
    <location>
        <begin position="1"/>
        <end position="248"/>
    </location>
</feature>
<dbReference type="SUPFAM" id="SSF53335">
    <property type="entry name" value="S-adenosyl-L-methionine-dependent methyltransferases"/>
    <property type="match status" value="1"/>
</dbReference>
<dbReference type="InterPro" id="IPR022641">
    <property type="entry name" value="CheR_N"/>
</dbReference>
<dbReference type="SUPFAM" id="SSF47757">
    <property type="entry name" value="Chemotaxis receptor methyltransferase CheR, N-terminal domain"/>
    <property type="match status" value="1"/>
</dbReference>
<dbReference type="InterPro" id="IPR029063">
    <property type="entry name" value="SAM-dependent_MTases_sf"/>
</dbReference>
<evidence type="ECO:0000256" key="3">
    <source>
        <dbReference type="ARBA" id="ARBA00022603"/>
    </source>
</evidence>
<evidence type="ECO:0000313" key="11">
    <source>
        <dbReference type="Proteomes" id="UP000542742"/>
    </source>
</evidence>
<evidence type="ECO:0000256" key="4">
    <source>
        <dbReference type="ARBA" id="ARBA00022679"/>
    </source>
</evidence>
<evidence type="ECO:0000256" key="5">
    <source>
        <dbReference type="ARBA" id="ARBA00022691"/>
    </source>
</evidence>
<dbReference type="Gene3D" id="3.40.50.150">
    <property type="entry name" value="Vaccinia Virus protein VP39"/>
    <property type="match status" value="1"/>
</dbReference>
<evidence type="ECO:0000256" key="2">
    <source>
        <dbReference type="ARBA" id="ARBA00012534"/>
    </source>
</evidence>
<dbReference type="EMBL" id="JACHMF010000001">
    <property type="protein sequence ID" value="MBB4690768.1"/>
    <property type="molecule type" value="Genomic_DNA"/>
</dbReference>
<dbReference type="Pfam" id="PF01739">
    <property type="entry name" value="CheR"/>
    <property type="match status" value="1"/>
</dbReference>
<proteinExistence type="predicted"/>
<evidence type="ECO:0000313" key="10">
    <source>
        <dbReference type="EMBL" id="MBB4690768.1"/>
    </source>
</evidence>
<dbReference type="InterPro" id="IPR013767">
    <property type="entry name" value="PAS_fold"/>
</dbReference>
<dbReference type="InterPro" id="IPR000014">
    <property type="entry name" value="PAS"/>
</dbReference>
<dbReference type="PRINTS" id="PR00996">
    <property type="entry name" value="CHERMTFRASE"/>
</dbReference>
<dbReference type="PROSITE" id="PS50123">
    <property type="entry name" value="CHER"/>
    <property type="match status" value="1"/>
</dbReference>
<keyword evidence="10" id="KW-0378">Hydrolase</keyword>
<keyword evidence="11" id="KW-1185">Reference proteome</keyword>
<organism evidence="10 11">
    <name type="scientific">Paractinoplanes abujensis</name>
    <dbReference type="NCBI Taxonomy" id="882441"/>
    <lineage>
        <taxon>Bacteria</taxon>
        <taxon>Bacillati</taxon>
        <taxon>Actinomycetota</taxon>
        <taxon>Actinomycetes</taxon>
        <taxon>Micromonosporales</taxon>
        <taxon>Micromonosporaceae</taxon>
        <taxon>Paractinoplanes</taxon>
    </lineage>
</organism>
<gene>
    <name evidence="10" type="ORF">BKA14_000916</name>
</gene>
<dbReference type="PROSITE" id="PS50113">
    <property type="entry name" value="PAC"/>
    <property type="match status" value="1"/>
</dbReference>
<dbReference type="Gene3D" id="3.30.450.20">
    <property type="entry name" value="PAS domain"/>
    <property type="match status" value="2"/>
</dbReference>
<dbReference type="CDD" id="cd02440">
    <property type="entry name" value="AdoMet_MTases"/>
    <property type="match status" value="1"/>
</dbReference>
<dbReference type="InterPro" id="IPR050903">
    <property type="entry name" value="Bact_Chemotaxis_MeTrfase"/>
</dbReference>
<comment type="caution">
    <text evidence="10">The sequence shown here is derived from an EMBL/GenBank/DDBJ whole genome shotgun (WGS) entry which is preliminary data.</text>
</comment>
<dbReference type="GO" id="GO:0008983">
    <property type="term" value="F:protein-glutamate O-methyltransferase activity"/>
    <property type="evidence" value="ECO:0007669"/>
    <property type="project" value="UniProtKB-EC"/>
</dbReference>
<sequence>MQPADPHFEALLVYLKESRGFDFTGYKRSSLIRRVDRRMSQVGAADYQEYVDYLQVHPDEFTTLFNTILINVTAFFRDPDAWDYLAKDVLGPMLAAKPADAPIRIWCAGCASGEEAYTLAMVLAELIGLEAFKDRVKIYATDVDEEQLNDARQATYGDREMEAVPPELAERYFEPVNGRQAFRKDMRRSVIFGRNDLVQDAPISRIDLLTCRNTLMYFNAETQAKILGRFHFALRDEGVLFLGKAEMLLSHASLFTPIDLKRRVFRRVPRLYARPGIAFAEPPANSGAPVTGLDELRNEAFAANPLAQLTLTADGHVALSNRQLEKLFGVSSRDIGRPFRDLDLSYRPVELRRYIEQAQLERRTLRIPDVDYQRGGEQINLEVQISPLAGMDGSLLGVNLIFHDVTASRRLKDELEHANQQLEAAYEELQSTNEELETTNEELQSTVEELETTNEELQSTNEELETMNEELQSTNDELQSINDQLRISSTQLDEANDFLETVLTSMEAGVAVVDPDLRIRMWNRRAEDLWGLRSSEVIGQHFLNLDIGLPIERLRPILRSALGNEASGGELQVDAVNRRGRTISVRVACTPLRRREGGTQPEGAIIVMETGAVDPG</sequence>
<dbReference type="AlphaFoldDB" id="A0A7W7CPD6"/>
<dbReference type="InterPro" id="IPR036804">
    <property type="entry name" value="CheR_N_sf"/>
</dbReference>
<dbReference type="SMART" id="SM00091">
    <property type="entry name" value="PAS"/>
    <property type="match status" value="2"/>
</dbReference>
<keyword evidence="3 10" id="KW-0489">Methyltransferase</keyword>
<feature type="domain" description="PAS" evidence="7">
    <location>
        <begin position="495"/>
        <end position="543"/>
    </location>
</feature>
<dbReference type="SUPFAM" id="SSF57997">
    <property type="entry name" value="Tropomyosin"/>
    <property type="match status" value="1"/>
</dbReference>
<dbReference type="Pfam" id="PF00989">
    <property type="entry name" value="PAS"/>
    <property type="match status" value="1"/>
</dbReference>
<dbReference type="InterPro" id="IPR000780">
    <property type="entry name" value="CheR_MeTrfase"/>
</dbReference>
<dbReference type="GO" id="GO:0006355">
    <property type="term" value="P:regulation of DNA-templated transcription"/>
    <property type="evidence" value="ECO:0007669"/>
    <property type="project" value="InterPro"/>
</dbReference>
<evidence type="ECO:0000259" key="8">
    <source>
        <dbReference type="PROSITE" id="PS50113"/>
    </source>
</evidence>
<dbReference type="GO" id="GO:0016787">
    <property type="term" value="F:hydrolase activity"/>
    <property type="evidence" value="ECO:0007669"/>
    <property type="project" value="UniProtKB-KW"/>
</dbReference>
<dbReference type="PANTHER" id="PTHR24422:SF10">
    <property type="entry name" value="CHEMOTAXIS PROTEIN METHYLTRANSFERASE 2"/>
    <property type="match status" value="1"/>
</dbReference>
<protein>
    <recommendedName>
        <fullName evidence="2">protein-glutamate O-methyltransferase</fullName>
        <ecNumber evidence="2">2.1.1.80</ecNumber>
    </recommendedName>
</protein>
<evidence type="ECO:0000256" key="6">
    <source>
        <dbReference type="SAM" id="Coils"/>
    </source>
</evidence>
<dbReference type="SMART" id="SM00138">
    <property type="entry name" value="MeTrc"/>
    <property type="match status" value="1"/>
</dbReference>
<dbReference type="Gene3D" id="1.10.155.10">
    <property type="entry name" value="Chemotaxis receptor methyltransferase CheR, N-terminal domain"/>
    <property type="match status" value="1"/>
</dbReference>
<dbReference type="RefSeq" id="WP_184949686.1">
    <property type="nucleotide sequence ID" value="NZ_BOMC01000012.1"/>
</dbReference>
<dbReference type="InterPro" id="IPR000700">
    <property type="entry name" value="PAS-assoc_C"/>
</dbReference>
<dbReference type="PANTHER" id="PTHR24422">
    <property type="entry name" value="CHEMOTAXIS PROTEIN METHYLTRANSFERASE"/>
    <property type="match status" value="1"/>
</dbReference>
<dbReference type="InterPro" id="IPR035965">
    <property type="entry name" value="PAS-like_dom_sf"/>
</dbReference>
<evidence type="ECO:0000259" key="7">
    <source>
        <dbReference type="PROSITE" id="PS50112"/>
    </source>
</evidence>
<dbReference type="NCBIfam" id="TIGR00229">
    <property type="entry name" value="sensory_box"/>
    <property type="match status" value="2"/>
</dbReference>
<dbReference type="InterPro" id="IPR013656">
    <property type="entry name" value="PAS_4"/>
</dbReference>
<dbReference type="PROSITE" id="PS50112">
    <property type="entry name" value="PAS"/>
    <property type="match status" value="1"/>
</dbReference>
<feature type="coiled-coil region" evidence="6">
    <location>
        <begin position="405"/>
        <end position="488"/>
    </location>
</feature>
<keyword evidence="6" id="KW-0175">Coiled coil</keyword>
<dbReference type="InterPro" id="IPR022642">
    <property type="entry name" value="CheR_C"/>
</dbReference>
<keyword evidence="5" id="KW-0949">S-adenosyl-L-methionine</keyword>
<dbReference type="EC" id="2.1.1.80" evidence="2"/>
<keyword evidence="4 10" id="KW-0808">Transferase</keyword>
<evidence type="ECO:0000256" key="1">
    <source>
        <dbReference type="ARBA" id="ARBA00001541"/>
    </source>
</evidence>
<dbReference type="Gene3D" id="1.10.287.620">
    <property type="entry name" value="Helix Hairpins"/>
    <property type="match status" value="1"/>
</dbReference>
<reference evidence="10 11" key="1">
    <citation type="submission" date="2020-08" db="EMBL/GenBank/DDBJ databases">
        <title>Sequencing the genomes of 1000 actinobacteria strains.</title>
        <authorList>
            <person name="Klenk H.-P."/>
        </authorList>
    </citation>
    <scope>NUCLEOTIDE SEQUENCE [LARGE SCALE GENOMIC DNA]</scope>
    <source>
        <strain evidence="10 11">DSM 45518</strain>
    </source>
</reference>
<comment type="catalytic activity">
    <reaction evidence="1">
        <text>L-glutamyl-[protein] + S-adenosyl-L-methionine = [protein]-L-glutamate 5-O-methyl ester + S-adenosyl-L-homocysteine</text>
        <dbReference type="Rhea" id="RHEA:24452"/>
        <dbReference type="Rhea" id="RHEA-COMP:10208"/>
        <dbReference type="Rhea" id="RHEA-COMP:10311"/>
        <dbReference type="ChEBI" id="CHEBI:29973"/>
        <dbReference type="ChEBI" id="CHEBI:57856"/>
        <dbReference type="ChEBI" id="CHEBI:59789"/>
        <dbReference type="ChEBI" id="CHEBI:82795"/>
        <dbReference type="EC" id="2.1.1.80"/>
    </reaction>
</comment>